<sequence>MSDLENIADSYAFELGNTKDAVIKEILHYDILQSLSQSDIANDIVFQGGTSLRLCYGNNRHSEDLDFALKDEKVDFDEALLKEFEKIFVSTIRNKYNLEAELSYSKENEDFVKKWTAKVFLPISHRKAKINIEICDVPSYDNKVMNVINHYSLKNNDDLIIRVKSLEEILADKILALGCRKYIKYRDIWDIKWILDKNTSINLEWINNKICDYHASNFPIKLAQKLEELQENKEAHNNGFINEMSRFVKPVLFEKYKKLDFFAETIDEVLENGENVLELLKEQEYTKYLRKS</sequence>
<reference evidence="1 2" key="1">
    <citation type="journal article" date="2009" name="J. Bacteriol.">
        <title>Genome sequence of the emerging pathogen Helicobacter canadensis.</title>
        <authorList>
            <person name="Loman N.J."/>
            <person name="Snyder L.A."/>
            <person name="Linton J.D."/>
            <person name="Langdon R."/>
            <person name="Lawson A.J."/>
            <person name="Weinstock G.M."/>
            <person name="Wren B.W."/>
            <person name="Pallen M.J."/>
        </authorList>
    </citation>
    <scope>NUCLEOTIDE SEQUENCE [LARGE SCALE GENOMIC DNA]</scope>
    <source>
        <strain evidence="1 2">MIT 98-5491</strain>
    </source>
</reference>
<dbReference type="AlphaFoldDB" id="C5ZXQ2"/>
<gene>
    <name evidence="1" type="ORF">HCAN_1210</name>
</gene>
<protein>
    <recommendedName>
        <fullName evidence="3">Nucleotidyl transferase AbiEii/AbiGii toxin family protein</fullName>
    </recommendedName>
</protein>
<dbReference type="EMBL" id="CM000776">
    <property type="protein sequence ID" value="EES89920.1"/>
    <property type="molecule type" value="Genomic_DNA"/>
</dbReference>
<dbReference type="InterPro" id="IPR014942">
    <property type="entry name" value="AbiEii"/>
</dbReference>
<dbReference type="OrthoDB" id="5504847at2"/>
<dbReference type="STRING" id="537970.HCAN_1210"/>
<dbReference type="eggNOG" id="COG2253">
    <property type="taxonomic scope" value="Bacteria"/>
</dbReference>
<dbReference type="RefSeq" id="WP_006656257.1">
    <property type="nucleotide sequence ID" value="NZ_CM000776.2"/>
</dbReference>
<dbReference type="Gene3D" id="3.10.450.620">
    <property type="entry name" value="JHP933, nucleotidyltransferase-like core domain"/>
    <property type="match status" value="1"/>
</dbReference>
<evidence type="ECO:0008006" key="3">
    <source>
        <dbReference type="Google" id="ProtNLM"/>
    </source>
</evidence>
<dbReference type="HOGENOM" id="CLU_064464_0_0_7"/>
<proteinExistence type="predicted"/>
<name>C5ZXQ2_9HELI</name>
<dbReference type="Pfam" id="PF08843">
    <property type="entry name" value="AbiEii"/>
    <property type="match status" value="1"/>
</dbReference>
<dbReference type="Proteomes" id="UP000007032">
    <property type="component" value="Chromosome"/>
</dbReference>
<accession>C5ZXQ2</accession>
<evidence type="ECO:0000313" key="1">
    <source>
        <dbReference type="EMBL" id="EES89920.1"/>
    </source>
</evidence>
<keyword evidence="2" id="KW-1185">Reference proteome</keyword>
<evidence type="ECO:0000313" key="2">
    <source>
        <dbReference type="Proteomes" id="UP000007032"/>
    </source>
</evidence>
<organism evidence="1 2">
    <name type="scientific">Helicobacter canadensis MIT 98-5491</name>
    <dbReference type="NCBI Taxonomy" id="537970"/>
    <lineage>
        <taxon>Bacteria</taxon>
        <taxon>Pseudomonadati</taxon>
        <taxon>Campylobacterota</taxon>
        <taxon>Epsilonproteobacteria</taxon>
        <taxon>Campylobacterales</taxon>
        <taxon>Helicobacteraceae</taxon>
        <taxon>Helicobacter</taxon>
    </lineage>
</organism>